<dbReference type="AlphaFoldDB" id="A0A2H0LY01"/>
<proteinExistence type="predicted"/>
<sequence length="190" mass="21661">MKKSVLSLFLLICIFSSKAYPGCYGGYYIRIVEKPSDSCIAVERNDCISTITIKNSCDEALQILSFKDPIIFPYVHSPREWEMSPDAMRSLLNPEYIMLPPGGKLWFYVPINEEVGGLLDWQKNLSPDIEPYYQKLSSSRMNYIFGELSYNGKRCGFASGSKSINLNEFNINIKKGNDTYATKGKFKKKE</sequence>
<organism evidence="2 3">
    <name type="scientific">Candidatus Ghiorseimicrobium undicola</name>
    <dbReference type="NCBI Taxonomy" id="1974746"/>
    <lineage>
        <taxon>Bacteria</taxon>
        <taxon>Pseudomonadati</taxon>
        <taxon>Candidatus Omnitrophota</taxon>
        <taxon>Candidatus Ghiorseimicrobium</taxon>
    </lineage>
</organism>
<keyword evidence="1" id="KW-0732">Signal</keyword>
<name>A0A2H0LY01_9BACT</name>
<dbReference type="Proteomes" id="UP000229641">
    <property type="component" value="Unassembled WGS sequence"/>
</dbReference>
<feature type="chain" id="PRO_5013957228" evidence="1">
    <location>
        <begin position="20"/>
        <end position="190"/>
    </location>
</feature>
<comment type="caution">
    <text evidence="2">The sequence shown here is derived from an EMBL/GenBank/DDBJ whole genome shotgun (WGS) entry which is preliminary data.</text>
</comment>
<evidence type="ECO:0000313" key="3">
    <source>
        <dbReference type="Proteomes" id="UP000229641"/>
    </source>
</evidence>
<reference evidence="2 3" key="1">
    <citation type="submission" date="2017-09" db="EMBL/GenBank/DDBJ databases">
        <title>Depth-based differentiation of microbial function through sediment-hosted aquifers and enrichment of novel symbionts in the deep terrestrial subsurface.</title>
        <authorList>
            <person name="Probst A.J."/>
            <person name="Ladd B."/>
            <person name="Jarett J.K."/>
            <person name="Geller-Mcgrath D.E."/>
            <person name="Sieber C.M."/>
            <person name="Emerson J.B."/>
            <person name="Anantharaman K."/>
            <person name="Thomas B.C."/>
            <person name="Malmstrom R."/>
            <person name="Stieglmeier M."/>
            <person name="Klingl A."/>
            <person name="Woyke T."/>
            <person name="Ryan C.M."/>
            <person name="Banfield J.F."/>
        </authorList>
    </citation>
    <scope>NUCLEOTIDE SEQUENCE [LARGE SCALE GENOMIC DNA]</scope>
    <source>
        <strain evidence="2">CG11_big_fil_rev_8_21_14_0_20_42_13</strain>
    </source>
</reference>
<accession>A0A2H0LY01</accession>
<evidence type="ECO:0000313" key="2">
    <source>
        <dbReference type="EMBL" id="PIQ89303.1"/>
    </source>
</evidence>
<evidence type="ECO:0000256" key="1">
    <source>
        <dbReference type="SAM" id="SignalP"/>
    </source>
</evidence>
<gene>
    <name evidence="2" type="ORF">COV72_03685</name>
</gene>
<dbReference type="EMBL" id="PCWA01000052">
    <property type="protein sequence ID" value="PIQ89303.1"/>
    <property type="molecule type" value="Genomic_DNA"/>
</dbReference>
<protein>
    <submittedName>
        <fullName evidence="2">Uncharacterized protein</fullName>
    </submittedName>
</protein>
<feature type="signal peptide" evidence="1">
    <location>
        <begin position="1"/>
        <end position="19"/>
    </location>
</feature>